<keyword evidence="2" id="KW-1185">Reference proteome</keyword>
<organism evidence="1 2">
    <name type="scientific">Acrasis kona</name>
    <dbReference type="NCBI Taxonomy" id="1008807"/>
    <lineage>
        <taxon>Eukaryota</taxon>
        <taxon>Discoba</taxon>
        <taxon>Heterolobosea</taxon>
        <taxon>Tetramitia</taxon>
        <taxon>Eutetramitia</taxon>
        <taxon>Acrasidae</taxon>
        <taxon>Acrasis</taxon>
    </lineage>
</organism>
<reference evidence="1 2" key="1">
    <citation type="submission" date="2024-03" db="EMBL/GenBank/DDBJ databases">
        <title>The Acrasis kona genome and developmental transcriptomes reveal deep origins of eukaryotic multicellular pathways.</title>
        <authorList>
            <person name="Sheikh S."/>
            <person name="Fu C.-J."/>
            <person name="Brown M.W."/>
            <person name="Baldauf S.L."/>
        </authorList>
    </citation>
    <scope>NUCLEOTIDE SEQUENCE [LARGE SCALE GENOMIC DNA]</scope>
    <source>
        <strain evidence="1 2">ATCC MYA-3509</strain>
    </source>
</reference>
<evidence type="ECO:0000313" key="1">
    <source>
        <dbReference type="EMBL" id="KAL0477949.1"/>
    </source>
</evidence>
<dbReference type="AlphaFoldDB" id="A0AAW2YLC8"/>
<accession>A0AAW2YLC8</accession>
<gene>
    <name evidence="1" type="ORF">AKO1_005336</name>
</gene>
<dbReference type="Proteomes" id="UP001431209">
    <property type="component" value="Unassembled WGS sequence"/>
</dbReference>
<name>A0AAW2YLC8_9EUKA</name>
<evidence type="ECO:0000313" key="2">
    <source>
        <dbReference type="Proteomes" id="UP001431209"/>
    </source>
</evidence>
<protein>
    <submittedName>
        <fullName evidence="1">Uncharacterized protein</fullName>
    </submittedName>
</protein>
<dbReference type="EMBL" id="JAOPGA020000288">
    <property type="protein sequence ID" value="KAL0477949.1"/>
    <property type="molecule type" value="Genomic_DNA"/>
</dbReference>
<proteinExistence type="predicted"/>
<comment type="caution">
    <text evidence="1">The sequence shown here is derived from an EMBL/GenBank/DDBJ whole genome shotgun (WGS) entry which is preliminary data.</text>
</comment>
<sequence length="116" mass="13258">MTRRTEMERTRHYITKNKQLLETFSEMNKHGCCGTFDLISSTINMIQLAKEFQGNAEIIMSVQLGDKQSSATEEKTYIKPISNTTAHLPQIDFAPIENCRVGTFERGLNTQVQLKM</sequence>